<dbReference type="OrthoDB" id="5526754at2"/>
<proteinExistence type="predicted"/>
<dbReference type="RefSeq" id="WP_074215735.1">
    <property type="nucleotide sequence ID" value="NZ_FSRG01000003.1"/>
</dbReference>
<evidence type="ECO:0000313" key="4">
    <source>
        <dbReference type="Proteomes" id="UP000184694"/>
    </source>
</evidence>
<gene>
    <name evidence="3" type="ORF">SAMN02745161_0903</name>
</gene>
<dbReference type="Proteomes" id="UP000184694">
    <property type="component" value="Unassembled WGS sequence"/>
</dbReference>
<accession>A0A1N6ED01</accession>
<dbReference type="GO" id="GO:0016829">
    <property type="term" value="F:lyase activity"/>
    <property type="evidence" value="ECO:0007669"/>
    <property type="project" value="UniProtKB-KW"/>
</dbReference>
<organism evidence="3 4">
    <name type="scientific">Halodesulfovibrio marinisediminis DSM 17456</name>
    <dbReference type="NCBI Taxonomy" id="1121457"/>
    <lineage>
        <taxon>Bacteria</taxon>
        <taxon>Pseudomonadati</taxon>
        <taxon>Thermodesulfobacteriota</taxon>
        <taxon>Desulfovibrionia</taxon>
        <taxon>Desulfovibrionales</taxon>
        <taxon>Desulfovibrionaceae</taxon>
        <taxon>Halodesulfovibrio</taxon>
    </lineage>
</organism>
<dbReference type="PANTHER" id="PTHR36577">
    <property type="entry name" value="DUF521 DOMAIN PROTEIN (AFU_ORTHOLOGUE AFUA_6G00490)"/>
    <property type="match status" value="1"/>
</dbReference>
<keyword evidence="1" id="KW-0456">Lyase</keyword>
<dbReference type="SUPFAM" id="SSF52016">
    <property type="entry name" value="LeuD/IlvD-like"/>
    <property type="match status" value="1"/>
</dbReference>
<dbReference type="PANTHER" id="PTHR36577:SF3">
    <property type="entry name" value="DUF521 DOMAIN PROTEIN (AFU_ORTHOLOGUE AFUA_6G00490)"/>
    <property type="match status" value="1"/>
</dbReference>
<name>A0A1N6ED01_9BACT</name>
<dbReference type="AlphaFoldDB" id="A0A1N6ED01"/>
<keyword evidence="4" id="KW-1185">Reference proteome</keyword>
<protein>
    <submittedName>
        <fullName evidence="3">Predicted aconitase subunit 2</fullName>
    </submittedName>
</protein>
<dbReference type="Gene3D" id="3.50.30.10">
    <property type="entry name" value="Phosphohistidine domain"/>
    <property type="match status" value="1"/>
</dbReference>
<feature type="domain" description="Phosphomevalonate dehydratase small subunit-like" evidence="2">
    <location>
        <begin position="27"/>
        <end position="110"/>
    </location>
</feature>
<reference evidence="4" key="1">
    <citation type="submission" date="2016-11" db="EMBL/GenBank/DDBJ databases">
        <authorList>
            <person name="Varghese N."/>
            <person name="Submissions S."/>
        </authorList>
    </citation>
    <scope>NUCLEOTIDE SEQUENCE [LARGE SCALE GENOMIC DNA]</scope>
    <source>
        <strain evidence="4">DSM 17456</strain>
    </source>
</reference>
<evidence type="ECO:0000259" key="2">
    <source>
        <dbReference type="Pfam" id="PF01989"/>
    </source>
</evidence>
<evidence type="ECO:0000313" key="3">
    <source>
        <dbReference type="EMBL" id="SIN80904.1"/>
    </source>
</evidence>
<dbReference type="CDD" id="cd01356">
    <property type="entry name" value="AcnX_swivel"/>
    <property type="match status" value="1"/>
</dbReference>
<dbReference type="EMBL" id="FSRG01000003">
    <property type="protein sequence ID" value="SIN80904.1"/>
    <property type="molecule type" value="Genomic_DNA"/>
</dbReference>
<sequence>MALTTIKCDAVIKGKVTGEVLFSRKPLSFIGGVDPKTGIILDPLSDQCGQCMANKILVFPFGKGSSGAGLVLLELARVGKAPKALVNLRTNTVLLTGPLVMREFYKKEMPVVCVDEPAMEELSQANEVTIDGTSGTIIISK</sequence>
<dbReference type="Pfam" id="PF01989">
    <property type="entry name" value="AcnX_swivel_put"/>
    <property type="match status" value="1"/>
</dbReference>
<evidence type="ECO:0000256" key="1">
    <source>
        <dbReference type="ARBA" id="ARBA00023239"/>
    </source>
</evidence>
<dbReference type="STRING" id="1121457.SAMN02745161_0903"/>
<dbReference type="InterPro" id="IPR002840">
    <property type="entry name" value="PMDh-S-like_dom"/>
</dbReference>